<gene>
    <name evidence="1" type="ORF">Lyticum_00754</name>
</gene>
<protein>
    <submittedName>
        <fullName evidence="1">Uncharacterized protein</fullName>
    </submittedName>
</protein>
<dbReference type="Proteomes" id="UP001289135">
    <property type="component" value="Unassembled WGS sequence"/>
</dbReference>
<sequence>MFLHFLRSAFIILIISIYVSGCVCKNSYMPTIDIVNPEDKFLSCEGLKVSIIQMKALMENVKIRCERPHLFSPYPPCTLWIKQDAAKNYHIIHDRIAYLKKLGDEQSCNIDYEISKCCESLGLNEIINNPKTIEDNFSSKDISISSIENTNNANYINLPDNK</sequence>
<evidence type="ECO:0000313" key="1">
    <source>
        <dbReference type="EMBL" id="MDZ5761569.1"/>
    </source>
</evidence>
<dbReference type="RefSeq" id="WP_322498993.1">
    <property type="nucleotide sequence ID" value="NZ_JARGYU010000003.1"/>
</dbReference>
<name>A0AAE5AI34_9RICK</name>
<proteinExistence type="predicted"/>
<comment type="caution">
    <text evidence="1">The sequence shown here is derived from an EMBL/GenBank/DDBJ whole genome shotgun (WGS) entry which is preliminary data.</text>
</comment>
<evidence type="ECO:0000313" key="2">
    <source>
        <dbReference type="Proteomes" id="UP001289135"/>
    </source>
</evidence>
<organism evidence="1 2">
    <name type="scientific">Lyticum sinuosum</name>
    <dbReference type="NCBI Taxonomy" id="1332059"/>
    <lineage>
        <taxon>Bacteria</taxon>
        <taxon>Pseudomonadati</taxon>
        <taxon>Pseudomonadota</taxon>
        <taxon>Alphaproteobacteria</taxon>
        <taxon>Rickettsiales</taxon>
        <taxon>Lyticum</taxon>
    </lineage>
</organism>
<reference evidence="1" key="1">
    <citation type="submission" date="2023-02" db="EMBL/GenBank/DDBJ databases">
        <title>Host association and intracellularity evolved multiple times independently in the Rickettsiales.</title>
        <authorList>
            <person name="Castelli M."/>
            <person name="Nardi T."/>
            <person name="Gammuto L."/>
            <person name="Bellinzona G."/>
            <person name="Sabaneyeva E."/>
            <person name="Potekhin A."/>
            <person name="Serra V."/>
            <person name="Petroni G."/>
            <person name="Sassera D."/>
        </authorList>
    </citation>
    <scope>NUCLEOTIDE SEQUENCE</scope>
    <source>
        <strain evidence="1">USBL-36I1</strain>
    </source>
</reference>
<keyword evidence="2" id="KW-1185">Reference proteome</keyword>
<dbReference type="AlphaFoldDB" id="A0AAE5AI34"/>
<dbReference type="EMBL" id="JARGYU010000003">
    <property type="protein sequence ID" value="MDZ5761569.1"/>
    <property type="molecule type" value="Genomic_DNA"/>
</dbReference>
<accession>A0AAE5AI34</accession>